<sequence>MPDFTDALRPSHPNGSTTLTSERAQSDVNVHHLSQHLFSTDGFLQRQTRILALLQNEVLSSKATQQHLFTRGKVQACAGAGKTASSHGRSASVER</sequence>
<evidence type="ECO:0000256" key="1">
    <source>
        <dbReference type="SAM" id="MobiDB-lite"/>
    </source>
</evidence>
<comment type="caution">
    <text evidence="2">The sequence shown here is derived from an EMBL/GenBank/DDBJ whole genome shotgun (WGS) entry which is preliminary data.</text>
</comment>
<gene>
    <name evidence="2" type="ORF">N7539_001644</name>
</gene>
<protein>
    <submittedName>
        <fullName evidence="2">Uncharacterized protein</fullName>
    </submittedName>
</protein>
<dbReference type="EMBL" id="JAPWDQ010000002">
    <property type="protein sequence ID" value="KAJ5492898.1"/>
    <property type="molecule type" value="Genomic_DNA"/>
</dbReference>
<feature type="region of interest" description="Disordered" evidence="1">
    <location>
        <begin position="1"/>
        <end position="25"/>
    </location>
</feature>
<proteinExistence type="predicted"/>
<dbReference type="Proteomes" id="UP001148312">
    <property type="component" value="Unassembled WGS sequence"/>
</dbReference>
<keyword evidence="3" id="KW-1185">Reference proteome</keyword>
<accession>A0A9W9XHC7</accession>
<name>A0A9W9XHC7_9EURO</name>
<reference evidence="2" key="1">
    <citation type="submission" date="2022-12" db="EMBL/GenBank/DDBJ databases">
        <authorList>
            <person name="Petersen C."/>
        </authorList>
    </citation>
    <scope>NUCLEOTIDE SEQUENCE</scope>
    <source>
        <strain evidence="2">IBT 30728</strain>
    </source>
</reference>
<dbReference type="AlphaFoldDB" id="A0A9W9XHC7"/>
<evidence type="ECO:0000313" key="3">
    <source>
        <dbReference type="Proteomes" id="UP001148312"/>
    </source>
</evidence>
<organism evidence="2 3">
    <name type="scientific">Penicillium diatomitis</name>
    <dbReference type="NCBI Taxonomy" id="2819901"/>
    <lineage>
        <taxon>Eukaryota</taxon>
        <taxon>Fungi</taxon>
        <taxon>Dikarya</taxon>
        <taxon>Ascomycota</taxon>
        <taxon>Pezizomycotina</taxon>
        <taxon>Eurotiomycetes</taxon>
        <taxon>Eurotiomycetidae</taxon>
        <taxon>Eurotiales</taxon>
        <taxon>Aspergillaceae</taxon>
        <taxon>Penicillium</taxon>
    </lineage>
</organism>
<reference evidence="2" key="2">
    <citation type="journal article" date="2023" name="IMA Fungus">
        <title>Comparative genomic study of the Penicillium genus elucidates a diverse pangenome and 15 lateral gene transfer events.</title>
        <authorList>
            <person name="Petersen C."/>
            <person name="Sorensen T."/>
            <person name="Nielsen M.R."/>
            <person name="Sondergaard T.E."/>
            <person name="Sorensen J.L."/>
            <person name="Fitzpatrick D.A."/>
            <person name="Frisvad J.C."/>
            <person name="Nielsen K.L."/>
        </authorList>
    </citation>
    <scope>NUCLEOTIDE SEQUENCE</scope>
    <source>
        <strain evidence="2">IBT 30728</strain>
    </source>
</reference>
<dbReference type="GeneID" id="81621496"/>
<dbReference type="RefSeq" id="XP_056793278.1">
    <property type="nucleotide sequence ID" value="XM_056931247.1"/>
</dbReference>
<feature type="compositionally biased region" description="Polar residues" evidence="1">
    <location>
        <begin position="13"/>
        <end position="25"/>
    </location>
</feature>
<evidence type="ECO:0000313" key="2">
    <source>
        <dbReference type="EMBL" id="KAJ5492898.1"/>
    </source>
</evidence>